<sequence length="129" mass="14608">MRVLLFLILIPFLSLAQKQKLSIKIEGLERIEGKIMLRVKNAQGEIILKYSQKVDEIPELIQLELAPGTYAIACFHDANDNDKIDRNFAGLPTEIYAFSNNVRGTFGPPDLADQLFEFKTAKTISLRLE</sequence>
<organism evidence="1 2">
    <name type="scientific">Croceimicrobium hydrocarbonivorans</name>
    <dbReference type="NCBI Taxonomy" id="2761580"/>
    <lineage>
        <taxon>Bacteria</taxon>
        <taxon>Pseudomonadati</taxon>
        <taxon>Bacteroidota</taxon>
        <taxon>Flavobacteriia</taxon>
        <taxon>Flavobacteriales</taxon>
        <taxon>Owenweeksiaceae</taxon>
        <taxon>Croceimicrobium</taxon>
    </lineage>
</organism>
<dbReference type="RefSeq" id="WP_210759962.1">
    <property type="nucleotide sequence ID" value="NZ_CP060139.1"/>
</dbReference>
<gene>
    <name evidence="1" type="ORF">H4K34_06230</name>
</gene>
<dbReference type="AlphaFoldDB" id="A0A7H0VI86"/>
<name>A0A7H0VI86_9FLAO</name>
<dbReference type="Pfam" id="PF09912">
    <property type="entry name" value="DUF2141"/>
    <property type="match status" value="1"/>
</dbReference>
<evidence type="ECO:0000313" key="1">
    <source>
        <dbReference type="EMBL" id="QNR25434.1"/>
    </source>
</evidence>
<dbReference type="KEGG" id="chyd:H4K34_06230"/>
<proteinExistence type="predicted"/>
<accession>A0A7H0VI86</accession>
<evidence type="ECO:0000313" key="2">
    <source>
        <dbReference type="Proteomes" id="UP000516305"/>
    </source>
</evidence>
<keyword evidence="2" id="KW-1185">Reference proteome</keyword>
<protein>
    <submittedName>
        <fullName evidence="1">DUF2141 domain-containing protein</fullName>
    </submittedName>
</protein>
<dbReference type="Proteomes" id="UP000516305">
    <property type="component" value="Chromosome"/>
</dbReference>
<dbReference type="EMBL" id="CP060139">
    <property type="protein sequence ID" value="QNR25434.1"/>
    <property type="molecule type" value="Genomic_DNA"/>
</dbReference>
<reference evidence="1 2" key="1">
    <citation type="submission" date="2020-08" db="EMBL/GenBank/DDBJ databases">
        <title>Croceimicrobium hydrocarbonivorans gen. nov., sp. nov., a novel marine bacterium isolated from a bacterial consortium that degrades polyethylene terephthalate.</title>
        <authorList>
            <person name="Liu R."/>
        </authorList>
    </citation>
    <scope>NUCLEOTIDE SEQUENCE [LARGE SCALE GENOMIC DNA]</scope>
    <source>
        <strain evidence="1 2">A20-9</strain>
    </source>
</reference>
<dbReference type="InterPro" id="IPR018673">
    <property type="entry name" value="DUF2141"/>
</dbReference>